<dbReference type="GO" id="GO:0004674">
    <property type="term" value="F:protein serine/threonine kinase activity"/>
    <property type="evidence" value="ECO:0007669"/>
    <property type="project" value="InterPro"/>
</dbReference>
<evidence type="ECO:0000256" key="1">
    <source>
        <dbReference type="ARBA" id="ARBA00022729"/>
    </source>
</evidence>
<dbReference type="Ensembl" id="ENSCPBT00000025921.1">
    <property type="protein sequence ID" value="ENSCPBP00000022018.1"/>
    <property type="gene ID" value="ENSCPBG00000015771.1"/>
</dbReference>
<dbReference type="PROSITE" id="PS51392">
    <property type="entry name" value="KEN"/>
    <property type="match status" value="1"/>
</dbReference>
<sequence>MGQSQATASPHPALRRLVLYVVTVGKVPFEENDRHNLDVNCSEDVQDYVEIADLRESLVFPDEGSPVENLLRDLIQHPFFWSNRYRFLRDVGNESDIKTRNTKHHNNESEILKALNCDEHPLQQWTEQIDKLVLDSMLNPFNKNKKNQNKNKKKQYENYVTDLLKFIRNMGEVKEIIKEPSEYFLNLFPELTVYVYKCLRSIQHHRHFPSPQSLSQL</sequence>
<protein>
    <recommendedName>
        <fullName evidence="4">KEN domain-containing protein</fullName>
    </recommendedName>
</protein>
<dbReference type="OMA" id="FFWTHES"/>
<dbReference type="GO" id="GO:0006397">
    <property type="term" value="P:mRNA processing"/>
    <property type="evidence" value="ECO:0007669"/>
    <property type="project" value="InterPro"/>
</dbReference>
<dbReference type="AlphaFoldDB" id="A0A8C3HRJ5"/>
<dbReference type="GeneTree" id="ENSGT00940000161114"/>
<dbReference type="GO" id="GO:0005524">
    <property type="term" value="F:ATP binding"/>
    <property type="evidence" value="ECO:0007669"/>
    <property type="project" value="UniProtKB-KW"/>
</dbReference>
<proteinExistence type="predicted"/>
<evidence type="ECO:0000259" key="4">
    <source>
        <dbReference type="PROSITE" id="PS51392"/>
    </source>
</evidence>
<accession>A0A8C3HRJ5</accession>
<dbReference type="Proteomes" id="UP000694380">
    <property type="component" value="Chromosome 8"/>
</dbReference>
<dbReference type="Pfam" id="PF06479">
    <property type="entry name" value="Ribonuc_2-5A"/>
    <property type="match status" value="1"/>
</dbReference>
<dbReference type="PANTHER" id="PTHR13954">
    <property type="entry name" value="IRE1-RELATED"/>
    <property type="match status" value="1"/>
</dbReference>
<dbReference type="PANTHER" id="PTHR13954:SF6">
    <property type="entry name" value="NON-SPECIFIC SERINE_THREONINE PROTEIN KINASE"/>
    <property type="match status" value="1"/>
</dbReference>
<dbReference type="InterPro" id="IPR010513">
    <property type="entry name" value="KEN_dom"/>
</dbReference>
<evidence type="ECO:0000313" key="5">
    <source>
        <dbReference type="Ensembl" id="ENSCPBP00000022018.1"/>
    </source>
</evidence>
<evidence type="ECO:0000256" key="2">
    <source>
        <dbReference type="ARBA" id="ARBA00022741"/>
    </source>
</evidence>
<keyword evidence="1" id="KW-0732">Signal</keyword>
<dbReference type="GO" id="GO:0004521">
    <property type="term" value="F:RNA endonuclease activity"/>
    <property type="evidence" value="ECO:0007669"/>
    <property type="project" value="InterPro"/>
</dbReference>
<evidence type="ECO:0000256" key="3">
    <source>
        <dbReference type="ARBA" id="ARBA00022840"/>
    </source>
</evidence>
<dbReference type="Gene3D" id="1.10.510.10">
    <property type="entry name" value="Transferase(Phosphotransferase) domain 1"/>
    <property type="match status" value="1"/>
</dbReference>
<keyword evidence="3" id="KW-0067">ATP-binding</keyword>
<dbReference type="InterPro" id="IPR038357">
    <property type="entry name" value="KEN_sf"/>
</dbReference>
<dbReference type="Gene3D" id="1.20.1440.180">
    <property type="entry name" value="KEN domain"/>
    <property type="match status" value="1"/>
</dbReference>
<evidence type="ECO:0000313" key="6">
    <source>
        <dbReference type="Proteomes" id="UP000694380"/>
    </source>
</evidence>
<name>A0A8C3HRJ5_CHRPI</name>
<dbReference type="InterPro" id="IPR045133">
    <property type="entry name" value="IRE1/2-like"/>
</dbReference>
<reference evidence="5" key="3">
    <citation type="submission" date="2025-09" db="UniProtKB">
        <authorList>
            <consortium name="Ensembl"/>
        </authorList>
    </citation>
    <scope>IDENTIFICATION</scope>
</reference>
<keyword evidence="2" id="KW-0547">Nucleotide-binding</keyword>
<organism evidence="5 6">
    <name type="scientific">Chrysemys picta bellii</name>
    <name type="common">Western painted turtle</name>
    <name type="synonym">Emys bellii</name>
    <dbReference type="NCBI Taxonomy" id="8478"/>
    <lineage>
        <taxon>Eukaryota</taxon>
        <taxon>Metazoa</taxon>
        <taxon>Chordata</taxon>
        <taxon>Craniata</taxon>
        <taxon>Vertebrata</taxon>
        <taxon>Euteleostomi</taxon>
        <taxon>Archelosauria</taxon>
        <taxon>Testudinata</taxon>
        <taxon>Testudines</taxon>
        <taxon>Cryptodira</taxon>
        <taxon>Durocryptodira</taxon>
        <taxon>Testudinoidea</taxon>
        <taxon>Emydidae</taxon>
        <taxon>Chrysemys</taxon>
    </lineage>
</organism>
<feature type="domain" description="KEN" evidence="4">
    <location>
        <begin position="81"/>
        <end position="215"/>
    </location>
</feature>
<keyword evidence="6" id="KW-1185">Reference proteome</keyword>
<reference evidence="5" key="2">
    <citation type="submission" date="2025-08" db="UniProtKB">
        <authorList>
            <consortium name="Ensembl"/>
        </authorList>
    </citation>
    <scope>IDENTIFICATION</scope>
</reference>
<reference evidence="5" key="1">
    <citation type="journal article" date="2015" name="Genome Biol. Evol.">
        <title>Physical Mapping and Refinement of the Painted Turtle Genome (Chrysemys picta) Inform Amniote Genome Evolution and Challenge Turtle-Bird Chromosomal Conservation.</title>
        <authorList>
            <person name="Badenhorst D."/>
            <person name="Hillier L.W."/>
            <person name="Literman R."/>
            <person name="Montiel E.E."/>
            <person name="Radhakrishnan S."/>
            <person name="Shen Y."/>
            <person name="Minx P."/>
            <person name="Janes D.E."/>
            <person name="Warren W.C."/>
            <person name="Edwards S.V."/>
            <person name="Valenzuela N."/>
        </authorList>
    </citation>
    <scope>NUCLEOTIDE SEQUENCE [LARGE SCALE GENOMIC DNA]</scope>
</reference>
<dbReference type="GO" id="GO:0030968">
    <property type="term" value="P:endoplasmic reticulum unfolded protein response"/>
    <property type="evidence" value="ECO:0007669"/>
    <property type="project" value="InterPro"/>
</dbReference>